<name>A0A212J4V3_9PROT</name>
<dbReference type="NCBIfam" id="TIGR03223">
    <property type="entry name" value="Phn_opern_protn"/>
    <property type="match status" value="1"/>
</dbReference>
<gene>
    <name evidence="1" type="ORF">KL86APRO_10518</name>
</gene>
<accession>A0A212J4V3</accession>
<dbReference type="InterPro" id="IPR009389">
    <property type="entry name" value="DUF1045"/>
</dbReference>
<dbReference type="AlphaFoldDB" id="A0A212J4V3"/>
<protein>
    <recommendedName>
        <fullName evidence="2">Phosphonate metabolism protein</fullName>
    </recommendedName>
</protein>
<evidence type="ECO:0008006" key="2">
    <source>
        <dbReference type="Google" id="ProtNLM"/>
    </source>
</evidence>
<reference evidence="1" key="1">
    <citation type="submission" date="2016-04" db="EMBL/GenBank/DDBJ databases">
        <authorList>
            <person name="Evans L.H."/>
            <person name="Alamgir A."/>
            <person name="Owens N."/>
            <person name="Weber N.D."/>
            <person name="Virtaneva K."/>
            <person name="Barbian K."/>
            <person name="Babar A."/>
            <person name="Rosenke K."/>
        </authorList>
    </citation>
    <scope>NUCLEOTIDE SEQUENCE</scope>
    <source>
        <strain evidence="1">86</strain>
    </source>
</reference>
<proteinExistence type="predicted"/>
<sequence length="224" mass="24883">MRYGIYYAPAEDSAFWRLGSTWLGRDAATGEPLAQPDVPGIRERTVAPHRYGLHATLKAPIALADGSREEEFLEAVEAWAARETPFVLPPLEVACLGDFVALRPAGRCPELEATAARCVRDLDRFRRPAGNAELARRRPEALPGRERGYLVAWGYPYVFDAYRFHVTLSDGIADPHERQAFQAAAAGWMAGADLSAEPVADACVFVEFAPNLPFRLVYRFRFNS</sequence>
<dbReference type="EMBL" id="FLUO01000001">
    <property type="protein sequence ID" value="SBV94489.1"/>
    <property type="molecule type" value="Genomic_DNA"/>
</dbReference>
<organism evidence="1">
    <name type="scientific">uncultured Alphaproteobacteria bacterium</name>
    <dbReference type="NCBI Taxonomy" id="91750"/>
    <lineage>
        <taxon>Bacteria</taxon>
        <taxon>Pseudomonadati</taxon>
        <taxon>Pseudomonadota</taxon>
        <taxon>Alphaproteobacteria</taxon>
        <taxon>environmental samples</taxon>
    </lineage>
</organism>
<dbReference type="Pfam" id="PF06299">
    <property type="entry name" value="DUF1045"/>
    <property type="match status" value="1"/>
</dbReference>
<evidence type="ECO:0000313" key="1">
    <source>
        <dbReference type="EMBL" id="SBV94489.1"/>
    </source>
</evidence>
<dbReference type="PIRSF" id="PIRSF033328">
    <property type="entry name" value="Phest_Mll4975"/>
    <property type="match status" value="1"/>
</dbReference>